<reference evidence="4 5" key="1">
    <citation type="submission" date="2014-03" db="EMBL/GenBank/DDBJ databases">
        <title>Genome sequence of Bordetella holmseii.</title>
        <authorList>
            <person name="Harvill E."/>
            <person name="Goodfield L.L."/>
            <person name="Ivanov Y."/>
            <person name="Meyer J.A."/>
            <person name="Newth C."/>
            <person name="Cassiday P."/>
            <person name="Tondella M.L."/>
            <person name="Liao P."/>
            <person name="Zimmerman J."/>
            <person name="Meert K."/>
            <person name="Wessel D."/>
            <person name="Berger J."/>
            <person name="Dean J.M."/>
            <person name="Holubkov R."/>
            <person name="Burr J."/>
            <person name="Liu T."/>
            <person name="Brinkac L.M."/>
            <person name="Sanka R."/>
            <person name="Kim M."/>
            <person name="Losada L."/>
        </authorList>
    </citation>
    <scope>NUCLEOTIDE SEQUENCE [LARGE SCALE GENOMIC DNA]</scope>
    <source>
        <strain evidence="4 5">CDC-H585-BH</strain>
    </source>
</reference>
<dbReference type="EMBL" id="JFZZ01000093">
    <property type="protein sequence ID" value="KAK89627.1"/>
    <property type="molecule type" value="Genomic_DNA"/>
</dbReference>
<evidence type="ECO:0000256" key="3">
    <source>
        <dbReference type="SAM" id="Phobius"/>
    </source>
</evidence>
<comment type="similarity">
    <text evidence="1">Belongs to the LDH2/MDH2 oxidoreductase family.</text>
</comment>
<dbReference type="SUPFAM" id="SSF89733">
    <property type="entry name" value="L-sulfolactate dehydrogenase-like"/>
    <property type="match status" value="1"/>
</dbReference>
<dbReference type="Proteomes" id="UP000026682">
    <property type="component" value="Unassembled WGS sequence"/>
</dbReference>
<dbReference type="Gene3D" id="1.10.1530.10">
    <property type="match status" value="1"/>
</dbReference>
<protein>
    <submittedName>
        <fullName evidence="4">Malate/L-lactate dehydrogenase</fullName>
    </submittedName>
</protein>
<feature type="transmembrane region" description="Helical" evidence="3">
    <location>
        <begin position="129"/>
        <end position="153"/>
    </location>
</feature>
<evidence type="ECO:0000256" key="2">
    <source>
        <dbReference type="ARBA" id="ARBA00023002"/>
    </source>
</evidence>
<dbReference type="PANTHER" id="PTHR11091">
    <property type="entry name" value="OXIDOREDUCTASE-RELATED"/>
    <property type="match status" value="1"/>
</dbReference>
<dbReference type="InterPro" id="IPR043144">
    <property type="entry name" value="Mal/L-sulf/L-lact_DH-like_ah"/>
</dbReference>
<sequence>MREDKSGQRAGVALVREQIERVLVAWGMPQDLAASSASLMAETDRLGVDSHGISMLPMYEQKWRAGSLDLQARPRLVRETTASALLDGGGGLGHPVSRQAMDLACDKALAHGVGAVSVRNSHHFGAAGVYARLALARGLVGLVASSAITLIMVPTRGAMPRLGTNPLAFAAPATRHCGLVLDMATTTVAGNKVKVYDYYGKALPQGWAVDGHGRSVTDASEAMEFIFKRDEGGLTPLGGTAAMSSHKGYGLALLAQTLGGTLGGSALAALHARRRRPGQGDDVGHFFGSSRNTGECRPYLEEEVLLIAVAVGAALDDFDGVVDALDDAGVEPVATARQNPVQIGF</sequence>
<proteinExistence type="inferred from homology"/>
<dbReference type="PANTHER" id="PTHR11091:SF0">
    <property type="entry name" value="MALATE DEHYDROGENASE"/>
    <property type="match status" value="1"/>
</dbReference>
<dbReference type="InterPro" id="IPR036111">
    <property type="entry name" value="Mal/L-sulfo/L-lacto_DH-like_sf"/>
</dbReference>
<keyword evidence="3" id="KW-0472">Membrane</keyword>
<keyword evidence="3" id="KW-1133">Transmembrane helix</keyword>
<feature type="transmembrane region" description="Helical" evidence="3">
    <location>
        <begin position="249"/>
        <end position="270"/>
    </location>
</feature>
<dbReference type="PATRIC" id="fig|1331206.3.peg.2506"/>
<dbReference type="InterPro" id="IPR043143">
    <property type="entry name" value="Mal/L-sulf/L-lact_DH-like_NADP"/>
</dbReference>
<comment type="caution">
    <text evidence="4">The sequence shown here is derived from an EMBL/GenBank/DDBJ whole genome shotgun (WGS) entry which is preliminary data.</text>
</comment>
<evidence type="ECO:0000256" key="1">
    <source>
        <dbReference type="ARBA" id="ARBA00006056"/>
    </source>
</evidence>
<name>A0A158M3W3_9BORD</name>
<evidence type="ECO:0000313" key="4">
    <source>
        <dbReference type="EMBL" id="KAK89627.1"/>
    </source>
</evidence>
<evidence type="ECO:0000313" key="5">
    <source>
        <dbReference type="Proteomes" id="UP000026682"/>
    </source>
</evidence>
<dbReference type="InterPro" id="IPR003767">
    <property type="entry name" value="Malate/L-lactate_DH-like"/>
</dbReference>
<dbReference type="Gene3D" id="3.30.1370.60">
    <property type="entry name" value="Hypothetical oxidoreductase yiak, domain 2"/>
    <property type="match status" value="1"/>
</dbReference>
<dbReference type="AlphaFoldDB" id="A0A158M3W3"/>
<keyword evidence="3" id="KW-0812">Transmembrane</keyword>
<keyword evidence="2" id="KW-0560">Oxidoreductase</keyword>
<dbReference type="GO" id="GO:0016491">
    <property type="term" value="F:oxidoreductase activity"/>
    <property type="evidence" value="ECO:0007669"/>
    <property type="project" value="UniProtKB-KW"/>
</dbReference>
<gene>
    <name evidence="4" type="ORF">L497_0514</name>
</gene>
<accession>A0A158M3W3</accession>
<dbReference type="Pfam" id="PF02615">
    <property type="entry name" value="Ldh_2"/>
    <property type="match status" value="1"/>
</dbReference>
<organism evidence="4 5">
    <name type="scientific">Bordetella holmesii CDC-H585-BH</name>
    <dbReference type="NCBI Taxonomy" id="1331206"/>
    <lineage>
        <taxon>Bacteria</taxon>
        <taxon>Pseudomonadati</taxon>
        <taxon>Pseudomonadota</taxon>
        <taxon>Betaproteobacteria</taxon>
        <taxon>Burkholderiales</taxon>
        <taxon>Alcaligenaceae</taxon>
        <taxon>Bordetella</taxon>
    </lineage>
</organism>